<dbReference type="InterPro" id="IPR050857">
    <property type="entry name" value="D-2-hydroxyacid_DH"/>
</dbReference>
<dbReference type="InterPro" id="IPR029752">
    <property type="entry name" value="D-isomer_DH_CS1"/>
</dbReference>
<evidence type="ECO:0000256" key="2">
    <source>
        <dbReference type="ARBA" id="ARBA00022605"/>
    </source>
</evidence>
<keyword evidence="2" id="KW-0028">Amino-acid biosynthesis</keyword>
<dbReference type="SUPFAM" id="SSF52283">
    <property type="entry name" value="Formate/glycerate dehydrogenase catalytic domain-like"/>
    <property type="match status" value="1"/>
</dbReference>
<keyword evidence="3 5" id="KW-0560">Oxidoreductase</keyword>
<proteinExistence type="inferred from homology"/>
<evidence type="ECO:0000313" key="8">
    <source>
        <dbReference type="EMBL" id="PWS36635.1"/>
    </source>
</evidence>
<dbReference type="GO" id="GO:0008652">
    <property type="term" value="P:amino acid biosynthetic process"/>
    <property type="evidence" value="ECO:0007669"/>
    <property type="project" value="UniProtKB-KW"/>
</dbReference>
<evidence type="ECO:0000256" key="3">
    <source>
        <dbReference type="ARBA" id="ARBA00023002"/>
    </source>
</evidence>
<dbReference type="CDD" id="cd12169">
    <property type="entry name" value="PGDH_like_1"/>
    <property type="match status" value="1"/>
</dbReference>
<keyword evidence="9" id="KW-1185">Reference proteome</keyword>
<evidence type="ECO:0000313" key="9">
    <source>
        <dbReference type="Proteomes" id="UP000245765"/>
    </source>
</evidence>
<name>A0A317FCQ3_9PROT</name>
<dbReference type="InterPro" id="IPR036291">
    <property type="entry name" value="NAD(P)-bd_dom_sf"/>
</dbReference>
<dbReference type="OrthoDB" id="9793626at2"/>
<gene>
    <name evidence="8" type="ORF">DFH01_15980</name>
</gene>
<comment type="caution">
    <text evidence="8">The sequence shown here is derived from an EMBL/GenBank/DDBJ whole genome shotgun (WGS) entry which is preliminary data.</text>
</comment>
<dbReference type="AlphaFoldDB" id="A0A317FCQ3"/>
<dbReference type="GO" id="GO:0016616">
    <property type="term" value="F:oxidoreductase activity, acting on the CH-OH group of donors, NAD or NADP as acceptor"/>
    <property type="evidence" value="ECO:0007669"/>
    <property type="project" value="InterPro"/>
</dbReference>
<accession>A0A317FCQ3</accession>
<evidence type="ECO:0000259" key="6">
    <source>
        <dbReference type="Pfam" id="PF00389"/>
    </source>
</evidence>
<feature type="domain" description="D-isomer specific 2-hydroxyacid dehydrogenase NAD-binding" evidence="7">
    <location>
        <begin position="116"/>
        <end position="287"/>
    </location>
</feature>
<dbReference type="PANTHER" id="PTHR42789:SF1">
    <property type="entry name" value="D-ISOMER SPECIFIC 2-HYDROXYACID DEHYDROGENASE FAMILY PROTEIN (AFU_ORTHOLOGUE AFUA_6G10090)"/>
    <property type="match status" value="1"/>
</dbReference>
<evidence type="ECO:0000259" key="7">
    <source>
        <dbReference type="Pfam" id="PF02826"/>
    </source>
</evidence>
<dbReference type="RefSeq" id="WP_109871428.1">
    <property type="nucleotide sequence ID" value="NZ_QGNA01000003.1"/>
</dbReference>
<sequence length="319" mass="33872">MPELKRLAILDDYQGVALSMGPWDRLPNSLAIEVFRDTLKDREALVQRLLPFDAILGMRERTPFPASLIERLPNLKLLITTGERNRGFDVAAAKARGIVVSGTPGAGAPTVDITWALILNLLRNVPAEMESLRAGRWQTTVGTSAGGLTLGVVGLGKLGTAVAKVGAALGMKVIAWSQNLTPEKAAAAGVEYATKEELFARADVITLHVILSDRSRGLVGAADIARMKPGAILVNTSRGPLIDQPALIAALNEKKIRAGIDVFEEEPLPPDAPILACPNTMLTPHLGYVSTQAYAAYFEGAVAAVEAYLAGKPIMELPA</sequence>
<dbReference type="PANTHER" id="PTHR42789">
    <property type="entry name" value="D-ISOMER SPECIFIC 2-HYDROXYACID DEHYDROGENASE FAMILY PROTEIN (AFU_ORTHOLOGUE AFUA_6G10090)"/>
    <property type="match status" value="1"/>
</dbReference>
<protein>
    <submittedName>
        <fullName evidence="8">Hydroxyacid dehydrogenase</fullName>
    </submittedName>
</protein>
<dbReference type="Pfam" id="PF00389">
    <property type="entry name" value="2-Hacid_dh"/>
    <property type="match status" value="1"/>
</dbReference>
<dbReference type="EMBL" id="QGNA01000003">
    <property type="protein sequence ID" value="PWS36635.1"/>
    <property type="molecule type" value="Genomic_DNA"/>
</dbReference>
<dbReference type="SUPFAM" id="SSF51735">
    <property type="entry name" value="NAD(P)-binding Rossmann-fold domains"/>
    <property type="match status" value="1"/>
</dbReference>
<dbReference type="InterPro" id="IPR006139">
    <property type="entry name" value="D-isomer_2_OHA_DH_cat_dom"/>
</dbReference>
<dbReference type="Gene3D" id="3.40.50.720">
    <property type="entry name" value="NAD(P)-binding Rossmann-like Domain"/>
    <property type="match status" value="2"/>
</dbReference>
<dbReference type="PROSITE" id="PS00065">
    <property type="entry name" value="D_2_HYDROXYACID_DH_1"/>
    <property type="match status" value="1"/>
</dbReference>
<comment type="similarity">
    <text evidence="1 5">Belongs to the D-isomer specific 2-hydroxyacid dehydrogenase family.</text>
</comment>
<dbReference type="InterPro" id="IPR029753">
    <property type="entry name" value="D-isomer_DH_CS"/>
</dbReference>
<evidence type="ECO:0000256" key="1">
    <source>
        <dbReference type="ARBA" id="ARBA00005854"/>
    </source>
</evidence>
<dbReference type="PROSITE" id="PS00671">
    <property type="entry name" value="D_2_HYDROXYACID_DH_3"/>
    <property type="match status" value="1"/>
</dbReference>
<organism evidence="8 9">
    <name type="scientific">Falsiroseomonas bella</name>
    <dbReference type="NCBI Taxonomy" id="2184016"/>
    <lineage>
        <taxon>Bacteria</taxon>
        <taxon>Pseudomonadati</taxon>
        <taxon>Pseudomonadota</taxon>
        <taxon>Alphaproteobacteria</taxon>
        <taxon>Acetobacterales</taxon>
        <taxon>Roseomonadaceae</taxon>
        <taxon>Falsiroseomonas</taxon>
    </lineage>
</organism>
<reference evidence="9" key="1">
    <citation type="submission" date="2018-05" db="EMBL/GenBank/DDBJ databases">
        <authorList>
            <person name="Du Z."/>
            <person name="Wang X."/>
        </authorList>
    </citation>
    <scope>NUCLEOTIDE SEQUENCE [LARGE SCALE GENOMIC DNA]</scope>
    <source>
        <strain evidence="9">CQN31</strain>
    </source>
</reference>
<evidence type="ECO:0000256" key="5">
    <source>
        <dbReference type="RuleBase" id="RU003719"/>
    </source>
</evidence>
<dbReference type="InterPro" id="IPR006140">
    <property type="entry name" value="D-isomer_DH_NAD-bd"/>
</dbReference>
<feature type="domain" description="D-isomer specific 2-hydroxyacid dehydrogenase catalytic" evidence="6">
    <location>
        <begin position="35"/>
        <end position="313"/>
    </location>
</feature>
<dbReference type="Proteomes" id="UP000245765">
    <property type="component" value="Unassembled WGS sequence"/>
</dbReference>
<keyword evidence="4" id="KW-0520">NAD</keyword>
<evidence type="ECO:0000256" key="4">
    <source>
        <dbReference type="ARBA" id="ARBA00023027"/>
    </source>
</evidence>
<dbReference type="Pfam" id="PF02826">
    <property type="entry name" value="2-Hacid_dh_C"/>
    <property type="match status" value="1"/>
</dbReference>
<dbReference type="GO" id="GO:0051287">
    <property type="term" value="F:NAD binding"/>
    <property type="evidence" value="ECO:0007669"/>
    <property type="project" value="InterPro"/>
</dbReference>